<dbReference type="InterPro" id="IPR014710">
    <property type="entry name" value="RmlC-like_jellyroll"/>
</dbReference>
<dbReference type="PANTHER" id="PTHR45743:SF2">
    <property type="entry name" value="POTASSIUM CHANNEL AKT1"/>
    <property type="match status" value="1"/>
</dbReference>
<keyword evidence="3" id="KW-0813">Transport</keyword>
<evidence type="ECO:0000313" key="13">
    <source>
        <dbReference type="Proteomes" id="UP001516023"/>
    </source>
</evidence>
<dbReference type="InterPro" id="IPR003938">
    <property type="entry name" value="K_chnl_volt-dep_EAG/ELK/ERG"/>
</dbReference>
<dbReference type="PROSITE" id="PS50042">
    <property type="entry name" value="CNMP_BINDING_3"/>
    <property type="match status" value="1"/>
</dbReference>
<comment type="subcellular location">
    <subcellularLocation>
        <location evidence="1">Membrane</location>
        <topology evidence="1">Multi-pass membrane protein</topology>
    </subcellularLocation>
</comment>
<dbReference type="PRINTS" id="PR00169">
    <property type="entry name" value="KCHANNEL"/>
</dbReference>
<feature type="transmembrane region" description="Helical" evidence="10">
    <location>
        <begin position="237"/>
        <end position="256"/>
    </location>
</feature>
<feature type="domain" description="Cyclic nucleotide-binding" evidence="11">
    <location>
        <begin position="367"/>
        <end position="500"/>
    </location>
</feature>
<feature type="transmembrane region" description="Helical" evidence="10">
    <location>
        <begin position="170"/>
        <end position="191"/>
    </location>
</feature>
<reference evidence="12 13" key="1">
    <citation type="journal article" date="2020" name="G3 (Bethesda)">
        <title>Improved Reference Genome for Cyclotella cryptica CCMP332, a Model for Cell Wall Morphogenesis, Salinity Adaptation, and Lipid Production in Diatoms (Bacillariophyta).</title>
        <authorList>
            <person name="Roberts W.R."/>
            <person name="Downey K.M."/>
            <person name="Ruck E.C."/>
            <person name="Traller J.C."/>
            <person name="Alverson A.J."/>
        </authorList>
    </citation>
    <scope>NUCLEOTIDE SEQUENCE [LARGE SCALE GENOMIC DNA]</scope>
    <source>
        <strain evidence="12 13">CCMP332</strain>
    </source>
</reference>
<feature type="transmembrane region" description="Helical" evidence="10">
    <location>
        <begin position="268"/>
        <end position="290"/>
    </location>
</feature>
<sequence>MSGRVRSNSTRFSSFNAESINEQVAFYREETHFNLPLIFPWSWGYKLWWGFTVVAATFTIFFETYQIAFSLGGLAENGAFVLEFILLAVFLVDMVVNFNLAYYDDKDNIIFSRRAIARNYMRSMFWVDLIGVFPFYLVALQATGQLGETNQFTQNLSLLRLFKMVRLHRVYLFFSVVQYSSKISLLGLTLLRDFSAVLVWTHTWACIMFFIAREAAFDSANTWLGSSISELTGLERYVTSLYWSVVTFTSVGYGDFSPVTSIEQIFGIVYMLLNVVLMSWVIGSITLVIVKSDEKTGLYRQALHALHKYASLHNFDKSLTKRLRTMLKLDFESKEIADEQVLQFFPEAVRQKILRKLYLPALLETKLMKGTRQQFSDAFLSLCKVEIFSSGEEILQRGSISADLYLLLDGTVHISMSNDDDKLVKDTSFDGDLETSVAPTSVADSTENFWSRGSKKGRKVNSKEFLNELGFFTESPQMDTVRTKTVCKVLTMSRSNYRNLAADHPGSAGVVLNNLLSKVEDLPQSNRIRWDSESDIAVAEVHAMQAKVAVQELVKMHISKQKDDHTTRFCFAASRGDIATITSMCDHGFNPDSSDYDQRNALMVSSMKGNVDVVKKLLDYNANPNLTDMHGTSALFEAVKNNREEVVDVLLKHGGEFLLFRMSSLSQLC</sequence>
<evidence type="ECO:0000259" key="11">
    <source>
        <dbReference type="PROSITE" id="PS50042"/>
    </source>
</evidence>
<comment type="similarity">
    <text evidence="2">Belongs to the potassium channel family. Plant (TC 1.A.1.4) subfamily.</text>
</comment>
<dbReference type="Proteomes" id="UP001516023">
    <property type="component" value="Unassembled WGS sequence"/>
</dbReference>
<dbReference type="Gene3D" id="1.10.287.70">
    <property type="match status" value="1"/>
</dbReference>
<evidence type="ECO:0000256" key="5">
    <source>
        <dbReference type="ARBA" id="ARBA00022989"/>
    </source>
</evidence>
<keyword evidence="6" id="KW-0406">Ion transport</keyword>
<dbReference type="SMART" id="SM00248">
    <property type="entry name" value="ANK"/>
    <property type="match status" value="3"/>
</dbReference>
<accession>A0ABD3QLQ4</accession>
<dbReference type="EMBL" id="JABMIG020000027">
    <property type="protein sequence ID" value="KAL3801357.1"/>
    <property type="molecule type" value="Genomic_DNA"/>
</dbReference>
<dbReference type="Gene3D" id="2.60.120.10">
    <property type="entry name" value="Jelly Rolls"/>
    <property type="match status" value="1"/>
</dbReference>
<evidence type="ECO:0000256" key="8">
    <source>
        <dbReference type="ARBA" id="ARBA00023303"/>
    </source>
</evidence>
<keyword evidence="9" id="KW-0040">ANK repeat</keyword>
<dbReference type="AlphaFoldDB" id="A0ABD3QLQ4"/>
<dbReference type="PRINTS" id="PR01463">
    <property type="entry name" value="EAGCHANLFMLY"/>
</dbReference>
<keyword evidence="5 10" id="KW-1133">Transmembrane helix</keyword>
<dbReference type="SUPFAM" id="SSF48403">
    <property type="entry name" value="Ankyrin repeat"/>
    <property type="match status" value="1"/>
</dbReference>
<dbReference type="Pfam" id="PF12796">
    <property type="entry name" value="Ank_2"/>
    <property type="match status" value="1"/>
</dbReference>
<dbReference type="SUPFAM" id="SSF51206">
    <property type="entry name" value="cAMP-binding domain-like"/>
    <property type="match status" value="1"/>
</dbReference>
<dbReference type="SUPFAM" id="SSF81324">
    <property type="entry name" value="Voltage-gated potassium channels"/>
    <property type="match status" value="1"/>
</dbReference>
<proteinExistence type="inferred from homology"/>
<dbReference type="CDD" id="cd00038">
    <property type="entry name" value="CAP_ED"/>
    <property type="match status" value="1"/>
</dbReference>
<organism evidence="12 13">
    <name type="scientific">Cyclotella cryptica</name>
    <dbReference type="NCBI Taxonomy" id="29204"/>
    <lineage>
        <taxon>Eukaryota</taxon>
        <taxon>Sar</taxon>
        <taxon>Stramenopiles</taxon>
        <taxon>Ochrophyta</taxon>
        <taxon>Bacillariophyta</taxon>
        <taxon>Coscinodiscophyceae</taxon>
        <taxon>Thalassiosirophycidae</taxon>
        <taxon>Stephanodiscales</taxon>
        <taxon>Stephanodiscaceae</taxon>
        <taxon>Cyclotella</taxon>
    </lineage>
</organism>
<keyword evidence="7 10" id="KW-0472">Membrane</keyword>
<protein>
    <recommendedName>
        <fullName evidence="11">Cyclic nucleotide-binding domain-containing protein</fullName>
    </recommendedName>
</protein>
<dbReference type="PROSITE" id="PS50297">
    <property type="entry name" value="ANK_REP_REGION"/>
    <property type="match status" value="2"/>
</dbReference>
<gene>
    <name evidence="12" type="ORF">HJC23_006967</name>
</gene>
<keyword evidence="13" id="KW-1185">Reference proteome</keyword>
<evidence type="ECO:0000256" key="9">
    <source>
        <dbReference type="PROSITE-ProRule" id="PRU00023"/>
    </source>
</evidence>
<dbReference type="GO" id="GO:0034220">
    <property type="term" value="P:monoatomic ion transmembrane transport"/>
    <property type="evidence" value="ECO:0007669"/>
    <property type="project" value="UniProtKB-KW"/>
</dbReference>
<dbReference type="PROSITE" id="PS50088">
    <property type="entry name" value="ANK_REPEAT"/>
    <property type="match status" value="2"/>
</dbReference>
<evidence type="ECO:0000256" key="4">
    <source>
        <dbReference type="ARBA" id="ARBA00022692"/>
    </source>
</evidence>
<evidence type="ECO:0000256" key="6">
    <source>
        <dbReference type="ARBA" id="ARBA00023065"/>
    </source>
</evidence>
<dbReference type="InterPro" id="IPR018490">
    <property type="entry name" value="cNMP-bd_dom_sf"/>
</dbReference>
<dbReference type="InterPro" id="IPR005821">
    <property type="entry name" value="Ion_trans_dom"/>
</dbReference>
<feature type="repeat" description="ANK" evidence="9">
    <location>
        <begin position="597"/>
        <end position="629"/>
    </location>
</feature>
<dbReference type="InterPro" id="IPR036770">
    <property type="entry name" value="Ankyrin_rpt-contain_sf"/>
</dbReference>
<feature type="transmembrane region" description="Helical" evidence="10">
    <location>
        <begin position="80"/>
        <end position="103"/>
    </location>
</feature>
<feature type="repeat" description="ANK" evidence="9">
    <location>
        <begin position="630"/>
        <end position="656"/>
    </location>
</feature>
<name>A0ABD3QLQ4_9STRA</name>
<keyword evidence="4 10" id="KW-0812">Transmembrane</keyword>
<comment type="caution">
    <text evidence="12">The sequence shown here is derived from an EMBL/GenBank/DDBJ whole genome shotgun (WGS) entry which is preliminary data.</text>
</comment>
<evidence type="ECO:0000256" key="3">
    <source>
        <dbReference type="ARBA" id="ARBA00022448"/>
    </source>
</evidence>
<dbReference type="InterPro" id="IPR000595">
    <property type="entry name" value="cNMP-bd_dom"/>
</dbReference>
<dbReference type="InterPro" id="IPR002110">
    <property type="entry name" value="Ankyrin_rpt"/>
</dbReference>
<evidence type="ECO:0000256" key="1">
    <source>
        <dbReference type="ARBA" id="ARBA00004141"/>
    </source>
</evidence>
<dbReference type="Pfam" id="PF00520">
    <property type="entry name" value="Ion_trans"/>
    <property type="match status" value="1"/>
</dbReference>
<evidence type="ECO:0000256" key="2">
    <source>
        <dbReference type="ARBA" id="ARBA00007929"/>
    </source>
</evidence>
<evidence type="ECO:0000256" key="7">
    <source>
        <dbReference type="ARBA" id="ARBA00023136"/>
    </source>
</evidence>
<keyword evidence="8" id="KW-0407">Ion channel</keyword>
<feature type="transmembrane region" description="Helical" evidence="10">
    <location>
        <begin position="123"/>
        <end position="140"/>
    </location>
</feature>
<evidence type="ECO:0000256" key="10">
    <source>
        <dbReference type="SAM" id="Phobius"/>
    </source>
</evidence>
<dbReference type="GO" id="GO:0016020">
    <property type="term" value="C:membrane"/>
    <property type="evidence" value="ECO:0007669"/>
    <property type="project" value="UniProtKB-SubCell"/>
</dbReference>
<dbReference type="Gene3D" id="1.25.40.20">
    <property type="entry name" value="Ankyrin repeat-containing domain"/>
    <property type="match status" value="1"/>
</dbReference>
<evidence type="ECO:0000313" key="12">
    <source>
        <dbReference type="EMBL" id="KAL3801357.1"/>
    </source>
</evidence>
<feature type="transmembrane region" description="Helical" evidence="10">
    <location>
        <begin position="197"/>
        <end position="216"/>
    </location>
</feature>
<feature type="transmembrane region" description="Helical" evidence="10">
    <location>
        <begin position="47"/>
        <end position="68"/>
    </location>
</feature>
<dbReference type="InterPro" id="IPR045319">
    <property type="entry name" value="KAT/AKT"/>
</dbReference>
<dbReference type="PANTHER" id="PTHR45743">
    <property type="entry name" value="POTASSIUM CHANNEL AKT1"/>
    <property type="match status" value="1"/>
</dbReference>